<protein>
    <submittedName>
        <fullName evidence="2">MEKHLA domain-containing protein</fullName>
    </submittedName>
</protein>
<evidence type="ECO:0000313" key="2">
    <source>
        <dbReference type="EMBL" id="GIP15835.1"/>
    </source>
</evidence>
<reference evidence="2" key="1">
    <citation type="submission" date="2021-03" db="EMBL/GenBank/DDBJ databases">
        <title>Antimicrobial resistance genes in bacteria isolated from Japanese honey, and their potential for conferring macrolide and lincosamide resistance in the American foulbrood pathogen Paenibacillus larvae.</title>
        <authorList>
            <person name="Okamoto M."/>
            <person name="Kumagai M."/>
            <person name="Kanamori H."/>
            <person name="Takamatsu D."/>
        </authorList>
    </citation>
    <scope>NUCLEOTIDE SEQUENCE</scope>
    <source>
        <strain evidence="2">J40TS1</strain>
    </source>
</reference>
<keyword evidence="3" id="KW-1185">Reference proteome</keyword>
<gene>
    <name evidence="2" type="ORF">J40TS1_14770</name>
</gene>
<dbReference type="RefSeq" id="WP_213514103.1">
    <property type="nucleotide sequence ID" value="NZ_BOSE01000002.1"/>
</dbReference>
<dbReference type="Pfam" id="PF08670">
    <property type="entry name" value="MEKHLA"/>
    <property type="match status" value="1"/>
</dbReference>
<comment type="caution">
    <text evidence="2">The sequence shown here is derived from an EMBL/GenBank/DDBJ whole genome shotgun (WGS) entry which is preliminary data.</text>
</comment>
<dbReference type="AlphaFoldDB" id="A0A919YM96"/>
<feature type="domain" description="MEKHLA" evidence="1">
    <location>
        <begin position="5"/>
        <end position="141"/>
    </location>
</feature>
<evidence type="ECO:0000259" key="1">
    <source>
        <dbReference type="Pfam" id="PF08670"/>
    </source>
</evidence>
<name>A0A919YM96_9BACL</name>
<dbReference type="Proteomes" id="UP000683139">
    <property type="component" value="Unassembled WGS sequence"/>
</dbReference>
<evidence type="ECO:0000313" key="3">
    <source>
        <dbReference type="Proteomes" id="UP000683139"/>
    </source>
</evidence>
<accession>A0A919YM96</accession>
<sequence>MNEVHAKRLLDSYRHWTDQDLLDVDLSRPLLKQLDEAELVILSHGTELDPILNYGNKRAKALWEMDDQQFVSTPSRLTAEPMEREQRQAFLREVTANGYVSNYTGIRISATGRRFYIEDAVVWNVIDEAGQYCGQAAAFQSIRRIEA</sequence>
<dbReference type="EMBL" id="BOSE01000002">
    <property type="protein sequence ID" value="GIP15835.1"/>
    <property type="molecule type" value="Genomic_DNA"/>
</dbReference>
<proteinExistence type="predicted"/>
<organism evidence="2 3">
    <name type="scientific">Paenibacillus montaniterrae</name>
    <dbReference type="NCBI Taxonomy" id="429341"/>
    <lineage>
        <taxon>Bacteria</taxon>
        <taxon>Bacillati</taxon>
        <taxon>Bacillota</taxon>
        <taxon>Bacilli</taxon>
        <taxon>Bacillales</taxon>
        <taxon>Paenibacillaceae</taxon>
        <taxon>Paenibacillus</taxon>
    </lineage>
</organism>
<dbReference type="InterPro" id="IPR013978">
    <property type="entry name" value="MEKHLA"/>
</dbReference>